<dbReference type="InterPro" id="IPR053735">
    <property type="entry name" value="Type_III_TA_endoRNase"/>
</dbReference>
<dbReference type="InterPro" id="IPR058108">
    <property type="entry name" value="CptIN-like"/>
</dbReference>
<proteinExistence type="predicted"/>
<evidence type="ECO:0000313" key="2">
    <source>
        <dbReference type="EMBL" id="MUB65221.1"/>
    </source>
</evidence>
<dbReference type="EMBL" id="WNME01000014">
    <property type="protein sequence ID" value="MUB65221.1"/>
    <property type="molecule type" value="Genomic_DNA"/>
</dbReference>
<evidence type="ECO:0000313" key="1">
    <source>
        <dbReference type="EMBL" id="GKH01888.1"/>
    </source>
</evidence>
<dbReference type="AlphaFoldDB" id="A0A174X7X3"/>
<dbReference type="EMBL" id="BQNJ01000001">
    <property type="protein sequence ID" value="GKH01888.1"/>
    <property type="molecule type" value="Genomic_DNA"/>
</dbReference>
<dbReference type="Proteomes" id="UP001055091">
    <property type="component" value="Unassembled WGS sequence"/>
</dbReference>
<evidence type="ECO:0008006" key="4">
    <source>
        <dbReference type="Google" id="ProtNLM"/>
    </source>
</evidence>
<reference evidence="1" key="2">
    <citation type="submission" date="2022-01" db="EMBL/GenBank/DDBJ databases">
        <title>Novel bile acid biosynthetic pathways are enriched in the microbiome of centenarians.</title>
        <authorList>
            <person name="Sato Y."/>
            <person name="Atarashi K."/>
            <person name="Plichta R.D."/>
            <person name="Arai Y."/>
            <person name="Sasajima S."/>
            <person name="Kearney M.S."/>
            <person name="Suda W."/>
            <person name="Takeshita K."/>
            <person name="Sasaki T."/>
            <person name="Okamoto S."/>
            <person name="Skelly N.A."/>
            <person name="Okamura Y."/>
            <person name="Vlamakis H."/>
            <person name="Li Y."/>
            <person name="Tanoue T."/>
            <person name="Takei H."/>
            <person name="Nittono H."/>
            <person name="Narushima S."/>
            <person name="Irie J."/>
            <person name="Itoh H."/>
            <person name="Moriya K."/>
            <person name="Sugiura Y."/>
            <person name="Suematsu M."/>
            <person name="Moritoki N."/>
            <person name="Shibata S."/>
            <person name="Littman R.D."/>
            <person name="Fischbach A.M."/>
            <person name="Uwamino Y."/>
            <person name="Inoue T."/>
            <person name="Honda A."/>
            <person name="Hattori M."/>
            <person name="Murai T."/>
            <person name="Xavier J.R."/>
            <person name="Hirose N."/>
            <person name="Honda K."/>
        </authorList>
    </citation>
    <scope>NUCLEOTIDE SEQUENCE</scope>
    <source>
        <strain evidence="1">CE91-St55</strain>
    </source>
</reference>
<sequence length="161" mass="19009">MDKGHFYYINDQYFIDFPDTMLMKNKETISGQPHDRPCFYAFEDQRTGLYWLIPFSSQVAKYRRYYNTKLQKYKCCDTITFGEVLGREKAFLIQNMCPVTNYYIKNEYIDSVSNIPVQVNGAFERELLQKAKRVLALQRKGIKLILPDVLSIEAQLLNKHP</sequence>
<organism evidence="2 3">
    <name type="scientific">Hungatella hathewayi</name>
    <dbReference type="NCBI Taxonomy" id="154046"/>
    <lineage>
        <taxon>Bacteria</taxon>
        <taxon>Bacillati</taxon>
        <taxon>Bacillota</taxon>
        <taxon>Clostridia</taxon>
        <taxon>Lachnospirales</taxon>
        <taxon>Lachnospiraceae</taxon>
        <taxon>Hungatella</taxon>
    </lineage>
</organism>
<dbReference type="GeneID" id="93152707"/>
<dbReference type="Gene3D" id="3.10.129.130">
    <property type="match status" value="1"/>
</dbReference>
<evidence type="ECO:0000313" key="3">
    <source>
        <dbReference type="Proteomes" id="UP000434223"/>
    </source>
</evidence>
<protein>
    <recommendedName>
        <fullName evidence="4">Type III toxin-antitoxin system ToxN/AbiQ family toxin</fullName>
    </recommendedName>
</protein>
<dbReference type="NCBIfam" id="NF047359">
    <property type="entry name" value="CptIN"/>
    <property type="match status" value="1"/>
</dbReference>
<name>A0A174X7X3_9FIRM</name>
<dbReference type="RefSeq" id="WP_055651970.1">
    <property type="nucleotide sequence ID" value="NZ_BQNJ01000001.1"/>
</dbReference>
<comment type="caution">
    <text evidence="2">The sequence shown here is derived from an EMBL/GenBank/DDBJ whole genome shotgun (WGS) entry which is preliminary data.</text>
</comment>
<dbReference type="Proteomes" id="UP000434223">
    <property type="component" value="Unassembled WGS sequence"/>
</dbReference>
<gene>
    <name evidence="1" type="ORF">CE91St55_38690</name>
    <name evidence="2" type="ORF">GNE07_19560</name>
</gene>
<accession>A0A174X7X3</accession>
<dbReference type="CDD" id="cd17492">
    <property type="entry name" value="toxin_CptN"/>
    <property type="match status" value="1"/>
</dbReference>
<reference evidence="2 3" key="1">
    <citation type="submission" date="2019-09" db="EMBL/GenBank/DDBJ databases">
        <title>Draft genome sequencing of Hungatella hathewayi 123Y-2.</title>
        <authorList>
            <person name="Lv Q."/>
            <person name="Li S."/>
        </authorList>
    </citation>
    <scope>NUCLEOTIDE SEQUENCE [LARGE SCALE GENOMIC DNA]</scope>
    <source>
        <strain evidence="2 3">123Y-2</strain>
    </source>
</reference>
<dbReference type="OrthoDB" id="1682300at2"/>